<dbReference type="InterPro" id="IPR050627">
    <property type="entry name" value="Nitroreductase/BluB"/>
</dbReference>
<dbReference type="RefSeq" id="WP_136547787.1">
    <property type="nucleotide sequence ID" value="NZ_CP031093.1"/>
</dbReference>
<evidence type="ECO:0000256" key="1">
    <source>
        <dbReference type="ARBA" id="ARBA00022630"/>
    </source>
</evidence>
<dbReference type="Gene3D" id="3.40.109.10">
    <property type="entry name" value="NADH Oxidase"/>
    <property type="match status" value="1"/>
</dbReference>
<reference evidence="5 6" key="1">
    <citation type="submission" date="2018-07" db="EMBL/GenBank/DDBJ databases">
        <title>Marsedoiliclastica nanhaica gen. nov. sp. nov., a novel marine hydrocarbonoclastic bacterium isolated from an in-situ enriched hydrocarbon-degrading consortium in deep-sea sediment.</title>
        <authorList>
            <person name="Dong C."/>
            <person name="Ma T."/>
            <person name="Liu R."/>
            <person name="Shao Z."/>
        </authorList>
    </citation>
    <scope>NUCLEOTIDE SEQUENCE [LARGE SCALE GENOMIC DNA]</scope>
    <source>
        <strain evidence="6">soil36-7</strain>
    </source>
</reference>
<keyword evidence="6" id="KW-1185">Reference proteome</keyword>
<dbReference type="PANTHER" id="PTHR23026">
    <property type="entry name" value="NADPH NITROREDUCTASE"/>
    <property type="match status" value="1"/>
</dbReference>
<dbReference type="GO" id="GO:0102919">
    <property type="term" value="F:5,6-dimethylbenzimidazole synthase activity"/>
    <property type="evidence" value="ECO:0007669"/>
    <property type="project" value="UniProtKB-EC"/>
</dbReference>
<dbReference type="PANTHER" id="PTHR23026:SF90">
    <property type="entry name" value="IODOTYROSINE DEIODINASE 1"/>
    <property type="match status" value="1"/>
</dbReference>
<dbReference type="OrthoDB" id="9773807at2"/>
<dbReference type="EC" id="1.13.11.79" evidence="5"/>
<accession>A0A4P7XFT7</accession>
<keyword evidence="3 5" id="KW-0560">Oxidoreductase</keyword>
<evidence type="ECO:0000313" key="6">
    <source>
        <dbReference type="Proteomes" id="UP000298049"/>
    </source>
</evidence>
<dbReference type="KEGG" id="hmi:soil367_05765"/>
<dbReference type="InterPro" id="IPR029479">
    <property type="entry name" value="Nitroreductase"/>
</dbReference>
<dbReference type="AlphaFoldDB" id="A0A4P7XFT7"/>
<protein>
    <submittedName>
        <fullName evidence="5">5,6-dimethylbenzimidazole synthase</fullName>
        <ecNumber evidence="5">1.13.11.79</ecNumber>
    </submittedName>
</protein>
<name>A0A4P7XFT7_9ALTE</name>
<keyword evidence="2" id="KW-0288">FMN</keyword>
<proteinExistence type="predicted"/>
<dbReference type="CDD" id="cd02145">
    <property type="entry name" value="BluB"/>
    <property type="match status" value="1"/>
</dbReference>
<sequence>MNDNNRPFTAEETRGLYRAIYERRDVRSQFLPDPIPADVLARLLNAAHHAPSVGFMQPWDFLVIDSLEVRRSVLGIFEQENRKAAENYPGDKGTRYRSLKLQGILESPLNLCITCDRSRGGTHVLGRNSIVETDLFSTCLAVQNLWLAARAEGIGVGWVSILDQQQLAETLKLPDEVYPLAYLCMGYVSEFLEQPELQSKGWRSRLPLEELIHGNIWGRPLDNAELLAAIGAEGKSEL</sequence>
<dbReference type="EMBL" id="CP031093">
    <property type="protein sequence ID" value="QCF25473.1"/>
    <property type="molecule type" value="Genomic_DNA"/>
</dbReference>
<keyword evidence="1" id="KW-0285">Flavoprotein</keyword>
<evidence type="ECO:0000313" key="5">
    <source>
        <dbReference type="EMBL" id="QCF25473.1"/>
    </source>
</evidence>
<dbReference type="SUPFAM" id="SSF55469">
    <property type="entry name" value="FMN-dependent nitroreductase-like"/>
    <property type="match status" value="1"/>
</dbReference>
<dbReference type="Proteomes" id="UP000298049">
    <property type="component" value="Chromosome"/>
</dbReference>
<dbReference type="Pfam" id="PF00881">
    <property type="entry name" value="Nitroreductase"/>
    <property type="match status" value="1"/>
</dbReference>
<feature type="domain" description="Nitroreductase" evidence="4">
    <location>
        <begin position="20"/>
        <end position="187"/>
    </location>
</feature>
<evidence type="ECO:0000259" key="4">
    <source>
        <dbReference type="Pfam" id="PF00881"/>
    </source>
</evidence>
<evidence type="ECO:0000256" key="3">
    <source>
        <dbReference type="ARBA" id="ARBA00023002"/>
    </source>
</evidence>
<evidence type="ECO:0000256" key="2">
    <source>
        <dbReference type="ARBA" id="ARBA00022643"/>
    </source>
</evidence>
<dbReference type="InterPro" id="IPR000415">
    <property type="entry name" value="Nitroreductase-like"/>
</dbReference>
<gene>
    <name evidence="5" type="primary">bluB</name>
    <name evidence="5" type="ORF">soil367_05765</name>
</gene>
<dbReference type="NCBIfam" id="TIGR02476">
    <property type="entry name" value="BluB"/>
    <property type="match status" value="1"/>
</dbReference>
<dbReference type="InterPro" id="IPR012825">
    <property type="entry name" value="BluB"/>
</dbReference>
<organism evidence="5 6">
    <name type="scientific">Hydrocarboniclastica marina</name>
    <dbReference type="NCBI Taxonomy" id="2259620"/>
    <lineage>
        <taxon>Bacteria</taxon>
        <taxon>Pseudomonadati</taxon>
        <taxon>Pseudomonadota</taxon>
        <taxon>Gammaproteobacteria</taxon>
        <taxon>Alteromonadales</taxon>
        <taxon>Alteromonadaceae</taxon>
        <taxon>Hydrocarboniclastica</taxon>
    </lineage>
</organism>